<name>A0ACB9RUP7_9MYRT</name>
<keyword evidence="2" id="KW-1185">Reference proteome</keyword>
<reference evidence="2" key="1">
    <citation type="journal article" date="2023" name="Front. Plant Sci.">
        <title>Chromosomal-level genome assembly of Melastoma candidum provides insights into trichome evolution.</title>
        <authorList>
            <person name="Zhong Y."/>
            <person name="Wu W."/>
            <person name="Sun C."/>
            <person name="Zou P."/>
            <person name="Liu Y."/>
            <person name="Dai S."/>
            <person name="Zhou R."/>
        </authorList>
    </citation>
    <scope>NUCLEOTIDE SEQUENCE [LARGE SCALE GENOMIC DNA]</scope>
</reference>
<gene>
    <name evidence="1" type="ORF">MLD38_007231</name>
</gene>
<protein>
    <submittedName>
        <fullName evidence="1">Uncharacterized protein</fullName>
    </submittedName>
</protein>
<accession>A0ACB9RUP7</accession>
<comment type="caution">
    <text evidence="1">The sequence shown here is derived from an EMBL/GenBank/DDBJ whole genome shotgun (WGS) entry which is preliminary data.</text>
</comment>
<dbReference type="EMBL" id="CM042882">
    <property type="protein sequence ID" value="KAI4381123.1"/>
    <property type="molecule type" value="Genomic_DNA"/>
</dbReference>
<evidence type="ECO:0000313" key="2">
    <source>
        <dbReference type="Proteomes" id="UP001057402"/>
    </source>
</evidence>
<dbReference type="Proteomes" id="UP001057402">
    <property type="component" value="Chromosome 3"/>
</dbReference>
<evidence type="ECO:0000313" key="1">
    <source>
        <dbReference type="EMBL" id="KAI4381123.1"/>
    </source>
</evidence>
<organism evidence="1 2">
    <name type="scientific">Melastoma candidum</name>
    <dbReference type="NCBI Taxonomy" id="119954"/>
    <lineage>
        <taxon>Eukaryota</taxon>
        <taxon>Viridiplantae</taxon>
        <taxon>Streptophyta</taxon>
        <taxon>Embryophyta</taxon>
        <taxon>Tracheophyta</taxon>
        <taxon>Spermatophyta</taxon>
        <taxon>Magnoliopsida</taxon>
        <taxon>eudicotyledons</taxon>
        <taxon>Gunneridae</taxon>
        <taxon>Pentapetalae</taxon>
        <taxon>rosids</taxon>
        <taxon>malvids</taxon>
        <taxon>Myrtales</taxon>
        <taxon>Melastomataceae</taxon>
        <taxon>Melastomatoideae</taxon>
        <taxon>Melastomateae</taxon>
        <taxon>Melastoma</taxon>
    </lineage>
</organism>
<proteinExistence type="predicted"/>
<sequence>MYRFFEVACNGQTTNTGYYFVSFFFGRRTVQRWIWWWLEPEGLQWTGKWGSFSSLHLECGGVVEISPFVNKDDKTGPTQLKGSRQSKRIREEDMGRRKRS</sequence>